<sequence length="169" mass="18110">MPGPGAWSHGTGPDPLARFLPAWLPLKRRVANDDTPAPEGKQHTGRNALIMVALMLGGLLVASQVFRGGWTAGPTEMERYVRSGPRIGAQELERDLRAAHPPGSEIGPLFGRLSRFGFTCGAPPVAGAAVECRYRARRDDNRLISVTLDVAHDGVRVQAIAARMAVTNP</sequence>
<name>A0A1I3Z507_9PROT</name>
<keyword evidence="3" id="KW-1185">Reference proteome</keyword>
<keyword evidence="1" id="KW-0812">Transmembrane</keyword>
<dbReference type="EMBL" id="FOSQ01000002">
    <property type="protein sequence ID" value="SFK39174.1"/>
    <property type="molecule type" value="Genomic_DNA"/>
</dbReference>
<dbReference type="AlphaFoldDB" id="A0A1I3Z507"/>
<proteinExistence type="predicted"/>
<evidence type="ECO:0000256" key="1">
    <source>
        <dbReference type="SAM" id="Phobius"/>
    </source>
</evidence>
<keyword evidence="1" id="KW-0472">Membrane</keyword>
<evidence type="ECO:0000313" key="3">
    <source>
        <dbReference type="Proteomes" id="UP000199473"/>
    </source>
</evidence>
<keyword evidence="1" id="KW-1133">Transmembrane helix</keyword>
<evidence type="ECO:0000313" key="2">
    <source>
        <dbReference type="EMBL" id="SFK39174.1"/>
    </source>
</evidence>
<organism evidence="2 3">
    <name type="scientific">Falsiroseomonas stagni DSM 19981</name>
    <dbReference type="NCBI Taxonomy" id="1123062"/>
    <lineage>
        <taxon>Bacteria</taxon>
        <taxon>Pseudomonadati</taxon>
        <taxon>Pseudomonadota</taxon>
        <taxon>Alphaproteobacteria</taxon>
        <taxon>Acetobacterales</taxon>
        <taxon>Roseomonadaceae</taxon>
        <taxon>Falsiroseomonas</taxon>
    </lineage>
</organism>
<protein>
    <recommendedName>
        <fullName evidence="4">DUF4333 domain-containing protein</fullName>
    </recommendedName>
</protein>
<accession>A0A1I3Z507</accession>
<dbReference type="OrthoDB" id="9828427at2"/>
<reference evidence="2 3" key="1">
    <citation type="submission" date="2016-10" db="EMBL/GenBank/DDBJ databases">
        <authorList>
            <person name="de Groot N.N."/>
        </authorList>
    </citation>
    <scope>NUCLEOTIDE SEQUENCE [LARGE SCALE GENOMIC DNA]</scope>
    <source>
        <strain evidence="2 3">DSM 19981</strain>
    </source>
</reference>
<gene>
    <name evidence="2" type="ORF">SAMN02745775_102176</name>
</gene>
<dbReference type="STRING" id="1123062.SAMN02745775_102176"/>
<feature type="transmembrane region" description="Helical" evidence="1">
    <location>
        <begin position="48"/>
        <end position="70"/>
    </location>
</feature>
<dbReference type="Proteomes" id="UP000199473">
    <property type="component" value="Unassembled WGS sequence"/>
</dbReference>
<dbReference type="RefSeq" id="WP_092958055.1">
    <property type="nucleotide sequence ID" value="NZ_FOSQ01000002.1"/>
</dbReference>
<evidence type="ECO:0008006" key="4">
    <source>
        <dbReference type="Google" id="ProtNLM"/>
    </source>
</evidence>